<feature type="compositionally biased region" description="Polar residues" evidence="2">
    <location>
        <begin position="407"/>
        <end position="423"/>
    </location>
</feature>
<dbReference type="EMBL" id="QQAX01000021">
    <property type="protein sequence ID" value="RDI41118.1"/>
    <property type="molecule type" value="Genomic_DNA"/>
</dbReference>
<feature type="coiled-coil region" evidence="1">
    <location>
        <begin position="70"/>
        <end position="129"/>
    </location>
</feature>
<evidence type="ECO:0000256" key="3">
    <source>
        <dbReference type="SAM" id="Phobius"/>
    </source>
</evidence>
<keyword evidence="3" id="KW-0812">Transmembrane</keyword>
<feature type="compositionally biased region" description="Basic and acidic residues" evidence="2">
    <location>
        <begin position="396"/>
        <end position="406"/>
    </location>
</feature>
<feature type="region of interest" description="Disordered" evidence="2">
    <location>
        <begin position="396"/>
        <end position="424"/>
    </location>
</feature>
<feature type="transmembrane region" description="Helical" evidence="3">
    <location>
        <begin position="20"/>
        <end position="38"/>
    </location>
</feature>
<protein>
    <submittedName>
        <fullName evidence="4">Conjugal transfer pilus assembly protein TraB</fullName>
    </submittedName>
</protein>
<comment type="caution">
    <text evidence="4">The sequence shown here is derived from an EMBL/GenBank/DDBJ whole genome shotgun (WGS) entry which is preliminary data.</text>
</comment>
<keyword evidence="1" id="KW-0175">Coiled coil</keyword>
<dbReference type="RefSeq" id="WP_114834997.1">
    <property type="nucleotide sequence ID" value="NZ_LR699117.1"/>
</dbReference>
<dbReference type="CDD" id="cd16430">
    <property type="entry name" value="TraB"/>
    <property type="match status" value="1"/>
</dbReference>
<dbReference type="InterPro" id="IPR005498">
    <property type="entry name" value="T4SS_VirB10/TraB/TrbI"/>
</dbReference>
<keyword evidence="5" id="KW-1185">Reference proteome</keyword>
<accession>A0A370GBH3</accession>
<sequence length="451" mass="49421">MTDDYISTTQETRIKQHRNLLILAGCAVILGFGIYYFMDDNATNEIAKKKEEAASFSSPVEQVNAQSVWTERMQNKLKEQEKQTTELKNEMTQLKNGESQKSFESDPRFQAMQQEIQNLKEMVNNKIATQNQAIQGENNYQGQVFSTVPGARARFRDGQSAVRDSESIGIDNDVLNLKSNNIFHKKNPETFVPAGTFAEAIMLGAADASAGVQSQANPSPMLFRIVADGTLPNHKKSHLKDCVVTAAVVGDISSERGQIRLERMSCTFPNGEIVEQQVEGTIFGMDAKNGVRGNPVWREGALLGRAAVAGTLSGLGSAISQTYTTTSISPLGSTQTVNNGDIFKYGAAQGASNAMEKLADYNIRRAEQYHPVIQLSAGQPVDVVFLKGFYLDGRSHDENNGDDKNESSQLFPITTKQTSTGLTLSERELERIKQNEKNMGWVGNGQSGGMQ</sequence>
<evidence type="ECO:0000313" key="4">
    <source>
        <dbReference type="EMBL" id="RDI41118.1"/>
    </source>
</evidence>
<evidence type="ECO:0000256" key="2">
    <source>
        <dbReference type="SAM" id="MobiDB-lite"/>
    </source>
</evidence>
<keyword evidence="3" id="KW-1133">Transmembrane helix</keyword>
<gene>
    <name evidence="4" type="ORF">C8D86_12116</name>
</gene>
<dbReference type="AlphaFoldDB" id="A0A370GBH3"/>
<dbReference type="Pfam" id="PF03743">
    <property type="entry name" value="TrbI"/>
    <property type="match status" value="1"/>
</dbReference>
<proteinExistence type="predicted"/>
<reference evidence="4 5" key="1">
    <citation type="submission" date="2018-07" db="EMBL/GenBank/DDBJ databases">
        <title>Genomic Encyclopedia of Type Strains, Phase IV (KMG-IV): sequencing the most valuable type-strain genomes for metagenomic binning, comparative biology and taxonomic classification.</title>
        <authorList>
            <person name="Goeker M."/>
        </authorList>
    </citation>
    <scope>NUCLEOTIDE SEQUENCE [LARGE SCALE GENOMIC DNA]</scope>
    <source>
        <strain evidence="4 5">DSM 16500</strain>
    </source>
</reference>
<organism evidence="4 5">
    <name type="scientific">Aquicella lusitana</name>
    <dbReference type="NCBI Taxonomy" id="254246"/>
    <lineage>
        <taxon>Bacteria</taxon>
        <taxon>Pseudomonadati</taxon>
        <taxon>Pseudomonadota</taxon>
        <taxon>Gammaproteobacteria</taxon>
        <taxon>Legionellales</taxon>
        <taxon>Coxiellaceae</taxon>
        <taxon>Aquicella</taxon>
    </lineage>
</organism>
<evidence type="ECO:0000313" key="5">
    <source>
        <dbReference type="Proteomes" id="UP000254720"/>
    </source>
</evidence>
<dbReference type="Proteomes" id="UP000254720">
    <property type="component" value="Unassembled WGS sequence"/>
</dbReference>
<name>A0A370GBH3_9COXI</name>
<dbReference type="OrthoDB" id="15544at2"/>
<evidence type="ECO:0000256" key="1">
    <source>
        <dbReference type="SAM" id="Coils"/>
    </source>
</evidence>
<keyword evidence="3" id="KW-0472">Membrane</keyword>